<reference evidence="5 6" key="1">
    <citation type="submission" date="2018-03" db="EMBL/GenBank/DDBJ databases">
        <title>Draft genome sequence of Rohu Carp (Labeo rohita).</title>
        <authorList>
            <person name="Das P."/>
            <person name="Kushwaha B."/>
            <person name="Joshi C.G."/>
            <person name="Kumar D."/>
            <person name="Nagpure N.S."/>
            <person name="Sahoo L."/>
            <person name="Das S.P."/>
            <person name="Bit A."/>
            <person name="Patnaik S."/>
            <person name="Meher P.K."/>
            <person name="Jayasankar P."/>
            <person name="Koringa P.G."/>
            <person name="Patel N.V."/>
            <person name="Hinsu A.T."/>
            <person name="Kumar R."/>
            <person name="Pandey M."/>
            <person name="Agarwal S."/>
            <person name="Srivastava S."/>
            <person name="Singh M."/>
            <person name="Iquebal M.A."/>
            <person name="Jaiswal S."/>
            <person name="Angadi U.B."/>
            <person name="Kumar N."/>
            <person name="Raza M."/>
            <person name="Shah T.M."/>
            <person name="Rai A."/>
            <person name="Jena J.K."/>
        </authorList>
    </citation>
    <scope>NUCLEOTIDE SEQUENCE [LARGE SCALE GENOMIC DNA]</scope>
    <source>
        <strain evidence="5">DASCIFA01</strain>
        <tissue evidence="5">Testis</tissue>
    </source>
</reference>
<keyword evidence="3" id="KW-1133">Transmembrane helix</keyword>
<keyword evidence="2" id="KW-1015">Disulfide bond</keyword>
<dbReference type="InterPro" id="IPR055355">
    <property type="entry name" value="ZP-C"/>
</dbReference>
<keyword evidence="1" id="KW-0732">Signal</keyword>
<dbReference type="InterPro" id="IPR001507">
    <property type="entry name" value="ZP_dom"/>
</dbReference>
<dbReference type="PANTHER" id="PTHR14002:SF22">
    <property type="entry name" value="UROMODULIN-LIKE 1"/>
    <property type="match status" value="1"/>
</dbReference>
<proteinExistence type="predicted"/>
<gene>
    <name evidence="5" type="ORF">ROHU_019942</name>
</gene>
<evidence type="ECO:0000256" key="3">
    <source>
        <dbReference type="SAM" id="Phobius"/>
    </source>
</evidence>
<keyword evidence="3" id="KW-0472">Membrane</keyword>
<evidence type="ECO:0000256" key="1">
    <source>
        <dbReference type="ARBA" id="ARBA00022729"/>
    </source>
</evidence>
<keyword evidence="3" id="KW-0812">Transmembrane</keyword>
<dbReference type="SMART" id="SM00241">
    <property type="entry name" value="ZP"/>
    <property type="match status" value="1"/>
</dbReference>
<evidence type="ECO:0000256" key="2">
    <source>
        <dbReference type="ARBA" id="ARBA00023157"/>
    </source>
</evidence>
<dbReference type="InterPro" id="IPR042235">
    <property type="entry name" value="ZP-C_dom"/>
</dbReference>
<dbReference type="Proteomes" id="UP000290572">
    <property type="component" value="Unassembled WGS sequence"/>
</dbReference>
<name>A0A498N7A9_LABRO</name>
<dbReference type="Pfam" id="PF23344">
    <property type="entry name" value="ZP-N"/>
    <property type="match status" value="1"/>
</dbReference>
<dbReference type="PANTHER" id="PTHR14002">
    <property type="entry name" value="ENDOGLIN/TGF-BETA RECEPTOR TYPE III"/>
    <property type="match status" value="1"/>
</dbReference>
<dbReference type="Gene3D" id="2.60.40.4100">
    <property type="entry name" value="Zona pellucida, ZP-C domain"/>
    <property type="match status" value="1"/>
</dbReference>
<dbReference type="PROSITE" id="PS51034">
    <property type="entry name" value="ZP_2"/>
    <property type="match status" value="1"/>
</dbReference>
<sequence>MTCPSKSRNVAMATSKLGVTVPCVTGALGTDEISVHHVWSWSAGTFTTSSSLLVCSSKVILLEDISTKLYRLANIEEVTNVMVQDYTPEIMSILSYNVTGSVFHVEWTTNIQNGVTFHLVLLNETNEIQNLTVVSYNWTFTDLSPAILYTVRVTPAACGNEGTTKEIKVRTGKYNSSPGYVTVNIRRDVLKDNNIPESSLYLGKPDCGLSGADNTYVWLTTSWKMCGTTFANNGTHNFANVTLYNNVSGLSSLRLEVPVICTYPSRFFISTGYAPSGYFDIINDPVAGSGSFQVILRLLNGTFPLPDDYIFSPEEEVFLEVEVNTTISQVNVIIDTCWATSSNDSTKPPQDFFMEKGCPASNAYTTVLQNGNGTVSLLSVQIFKFVKQYIIYLHCQIQICVEIQQGSCRSDILSTDNLFLFVFLKTSVQRAASNTLQTIGFVLLGIGVFLLSLAVIAGLAYHKRKIGNYNFRFKPQQQNFTYHVFDT</sequence>
<dbReference type="Gene3D" id="2.60.40.3210">
    <property type="entry name" value="Zona pellucida, ZP-N domain"/>
    <property type="match status" value="1"/>
</dbReference>
<evidence type="ECO:0000313" key="6">
    <source>
        <dbReference type="Proteomes" id="UP000290572"/>
    </source>
</evidence>
<feature type="domain" description="ZP" evidence="4">
    <location>
        <begin position="175"/>
        <end position="415"/>
    </location>
</feature>
<evidence type="ECO:0000313" key="5">
    <source>
        <dbReference type="EMBL" id="RXN27574.1"/>
    </source>
</evidence>
<comment type="caution">
    <text evidence="5">The sequence shown here is derived from an EMBL/GenBank/DDBJ whole genome shotgun (WGS) entry which is preliminary data.</text>
</comment>
<dbReference type="AlphaFoldDB" id="A0A498N7A9"/>
<feature type="transmembrane region" description="Helical" evidence="3">
    <location>
        <begin position="439"/>
        <end position="461"/>
    </location>
</feature>
<dbReference type="STRING" id="84645.A0A498N7A9"/>
<protein>
    <submittedName>
        <fullName evidence="5">Uromodulin-like 1</fullName>
    </submittedName>
</protein>
<dbReference type="Pfam" id="PF00100">
    <property type="entry name" value="Zona_pellucida"/>
    <property type="match status" value="1"/>
</dbReference>
<dbReference type="InterPro" id="IPR055356">
    <property type="entry name" value="ZP-N"/>
</dbReference>
<keyword evidence="6" id="KW-1185">Reference proteome</keyword>
<dbReference type="EMBL" id="QBIY01011993">
    <property type="protein sequence ID" value="RXN27574.1"/>
    <property type="molecule type" value="Genomic_DNA"/>
</dbReference>
<organism evidence="5 6">
    <name type="scientific">Labeo rohita</name>
    <name type="common">Indian major carp</name>
    <name type="synonym">Cyprinus rohita</name>
    <dbReference type="NCBI Taxonomy" id="84645"/>
    <lineage>
        <taxon>Eukaryota</taxon>
        <taxon>Metazoa</taxon>
        <taxon>Chordata</taxon>
        <taxon>Craniata</taxon>
        <taxon>Vertebrata</taxon>
        <taxon>Euteleostomi</taxon>
        <taxon>Actinopterygii</taxon>
        <taxon>Neopterygii</taxon>
        <taxon>Teleostei</taxon>
        <taxon>Ostariophysi</taxon>
        <taxon>Cypriniformes</taxon>
        <taxon>Cyprinidae</taxon>
        <taxon>Labeoninae</taxon>
        <taxon>Labeonini</taxon>
        <taxon>Labeo</taxon>
    </lineage>
</organism>
<evidence type="ECO:0000259" key="4">
    <source>
        <dbReference type="PROSITE" id="PS51034"/>
    </source>
</evidence>
<accession>A0A498N7A9</accession>